<dbReference type="EMBL" id="UYRU01100320">
    <property type="protein sequence ID" value="VDN41063.1"/>
    <property type="molecule type" value="Genomic_DNA"/>
</dbReference>
<gene>
    <name evidence="1" type="ORF">DILT_LOCUS18432</name>
</gene>
<evidence type="ECO:0000313" key="2">
    <source>
        <dbReference type="Proteomes" id="UP000281553"/>
    </source>
</evidence>
<accession>A0A3P7NUI0</accession>
<dbReference type="Proteomes" id="UP000281553">
    <property type="component" value="Unassembled WGS sequence"/>
</dbReference>
<keyword evidence="2" id="KW-1185">Reference proteome</keyword>
<protein>
    <submittedName>
        <fullName evidence="1">Uncharacterized protein</fullName>
    </submittedName>
</protein>
<proteinExistence type="predicted"/>
<evidence type="ECO:0000313" key="1">
    <source>
        <dbReference type="EMBL" id="VDN41063.1"/>
    </source>
</evidence>
<sequence length="147" mass="16611">MDEFNGLQQLQAGRSYRSLTDLPKALQWDETGDGEHDNIVPATLAMAITDAMDKKCFAETPDADLTSFILEPDNREKIAPPVLSKGDPILETVFAKTAIDMAHEVAALHELMTRYSLDYVIKQTEPRHTVRDYLTNLLRRSGLHQVW</sequence>
<organism evidence="1 2">
    <name type="scientific">Dibothriocephalus latus</name>
    <name type="common">Fish tapeworm</name>
    <name type="synonym">Diphyllobothrium latum</name>
    <dbReference type="NCBI Taxonomy" id="60516"/>
    <lineage>
        <taxon>Eukaryota</taxon>
        <taxon>Metazoa</taxon>
        <taxon>Spiralia</taxon>
        <taxon>Lophotrochozoa</taxon>
        <taxon>Platyhelminthes</taxon>
        <taxon>Cestoda</taxon>
        <taxon>Eucestoda</taxon>
        <taxon>Diphyllobothriidea</taxon>
        <taxon>Diphyllobothriidae</taxon>
        <taxon>Dibothriocephalus</taxon>
    </lineage>
</organism>
<reference evidence="1 2" key="1">
    <citation type="submission" date="2018-11" db="EMBL/GenBank/DDBJ databases">
        <authorList>
            <consortium name="Pathogen Informatics"/>
        </authorList>
    </citation>
    <scope>NUCLEOTIDE SEQUENCE [LARGE SCALE GENOMIC DNA]</scope>
</reference>
<dbReference type="AlphaFoldDB" id="A0A3P7NUI0"/>
<name>A0A3P7NUI0_DIBLA</name>